<feature type="transmembrane region" description="Helical" evidence="1">
    <location>
        <begin position="164"/>
        <end position="186"/>
    </location>
</feature>
<protein>
    <recommendedName>
        <fullName evidence="4">Gustatory receptor</fullName>
    </recommendedName>
</protein>
<evidence type="ECO:0000313" key="2">
    <source>
        <dbReference type="EMBL" id="KYQ53343.1"/>
    </source>
</evidence>
<proteinExistence type="predicted"/>
<keyword evidence="3" id="KW-1185">Reference proteome</keyword>
<feature type="transmembrane region" description="Helical" evidence="1">
    <location>
        <begin position="33"/>
        <end position="53"/>
    </location>
</feature>
<dbReference type="AlphaFoldDB" id="A0A151WZM1"/>
<keyword evidence="1" id="KW-1133">Transmembrane helix</keyword>
<dbReference type="EMBL" id="KQ982635">
    <property type="protein sequence ID" value="KYQ53343.1"/>
    <property type="molecule type" value="Genomic_DNA"/>
</dbReference>
<keyword evidence="1" id="KW-0812">Transmembrane</keyword>
<reference evidence="2 3" key="1">
    <citation type="submission" date="2015-09" db="EMBL/GenBank/DDBJ databases">
        <title>Trachymyrmex zeteki WGS genome.</title>
        <authorList>
            <person name="Nygaard S."/>
            <person name="Hu H."/>
            <person name="Boomsma J."/>
            <person name="Zhang G."/>
        </authorList>
    </citation>
    <scope>NUCLEOTIDE SEQUENCE [LARGE SCALE GENOMIC DNA]</scope>
    <source>
        <strain evidence="2">Tzet28-1</strain>
        <tissue evidence="2">Whole body</tissue>
    </source>
</reference>
<organism evidence="2 3">
    <name type="scientific">Mycetomoellerius zeteki</name>
    <dbReference type="NCBI Taxonomy" id="64791"/>
    <lineage>
        <taxon>Eukaryota</taxon>
        <taxon>Metazoa</taxon>
        <taxon>Ecdysozoa</taxon>
        <taxon>Arthropoda</taxon>
        <taxon>Hexapoda</taxon>
        <taxon>Insecta</taxon>
        <taxon>Pterygota</taxon>
        <taxon>Neoptera</taxon>
        <taxon>Endopterygota</taxon>
        <taxon>Hymenoptera</taxon>
        <taxon>Apocrita</taxon>
        <taxon>Aculeata</taxon>
        <taxon>Formicoidea</taxon>
        <taxon>Formicidae</taxon>
        <taxon>Myrmicinae</taxon>
        <taxon>Mycetomoellerius</taxon>
    </lineage>
</organism>
<sequence>MTKTLERALAPLMIIGSFCDLSIFEYPRGQPRAYLSCLYALIKWSFLTYYVYYPVYIYQFQIGRIYYENFVPLLSITLILISFCRFKELKMCLRKLAIVDDTLEVLGTPKEYQRLRNWIIRIIIGWLAYIFSKFACFNIIYYFFDNNYGINSTFVAYMVMLVEYSTYVIVLNILISATILGLVRVYTFTL</sequence>
<keyword evidence="1" id="KW-0472">Membrane</keyword>
<feature type="transmembrane region" description="Helical" evidence="1">
    <location>
        <begin position="65"/>
        <end position="86"/>
    </location>
</feature>
<gene>
    <name evidence="2" type="ORF">ALC60_07535</name>
</gene>
<evidence type="ECO:0000313" key="3">
    <source>
        <dbReference type="Proteomes" id="UP000075809"/>
    </source>
</evidence>
<evidence type="ECO:0000256" key="1">
    <source>
        <dbReference type="SAM" id="Phobius"/>
    </source>
</evidence>
<accession>A0A151WZM1</accession>
<dbReference type="Proteomes" id="UP000075809">
    <property type="component" value="Unassembled WGS sequence"/>
</dbReference>
<feature type="transmembrane region" description="Helical" evidence="1">
    <location>
        <begin position="118"/>
        <end position="144"/>
    </location>
</feature>
<name>A0A151WZM1_9HYME</name>
<evidence type="ECO:0008006" key="4">
    <source>
        <dbReference type="Google" id="ProtNLM"/>
    </source>
</evidence>